<comment type="similarity">
    <text evidence="2 4">Belongs to the cytochrome P450 family.</text>
</comment>
<dbReference type="Gene3D" id="1.10.630.10">
    <property type="entry name" value="Cytochrome P450"/>
    <property type="match status" value="1"/>
</dbReference>
<dbReference type="InterPro" id="IPR002401">
    <property type="entry name" value="Cyt_P450_E_grp-I"/>
</dbReference>
<dbReference type="InterPro" id="IPR017972">
    <property type="entry name" value="Cyt_P450_CS"/>
</dbReference>
<dbReference type="InterPro" id="IPR001128">
    <property type="entry name" value="Cyt_P450"/>
</dbReference>
<dbReference type="GO" id="GO:0016705">
    <property type="term" value="F:oxidoreductase activity, acting on paired donors, with incorporation or reduction of molecular oxygen"/>
    <property type="evidence" value="ECO:0007669"/>
    <property type="project" value="InterPro"/>
</dbReference>
<evidence type="ECO:0000256" key="2">
    <source>
        <dbReference type="ARBA" id="ARBA00010617"/>
    </source>
</evidence>
<keyword evidence="3 4" id="KW-0349">Heme</keyword>
<organism evidence="5 6">
    <name type="scientific">Micromonospora lupini str. Lupac 08</name>
    <dbReference type="NCBI Taxonomy" id="1150864"/>
    <lineage>
        <taxon>Bacteria</taxon>
        <taxon>Bacillati</taxon>
        <taxon>Actinomycetota</taxon>
        <taxon>Actinomycetes</taxon>
        <taxon>Micromonosporales</taxon>
        <taxon>Micromonosporaceae</taxon>
        <taxon>Micromonospora</taxon>
    </lineage>
</organism>
<evidence type="ECO:0000313" key="6">
    <source>
        <dbReference type="Proteomes" id="UP000003448"/>
    </source>
</evidence>
<dbReference type="GO" id="GO:0020037">
    <property type="term" value="F:heme binding"/>
    <property type="evidence" value="ECO:0007669"/>
    <property type="project" value="InterPro"/>
</dbReference>
<keyword evidence="3 4" id="KW-0408">Iron</keyword>
<dbReference type="PANTHER" id="PTHR24305:SF166">
    <property type="entry name" value="CYTOCHROME P450 12A4, MITOCHONDRIAL-RELATED"/>
    <property type="match status" value="1"/>
</dbReference>
<evidence type="ECO:0000313" key="5">
    <source>
        <dbReference type="EMBL" id="CCH17747.1"/>
    </source>
</evidence>
<comment type="cofactor">
    <cofactor evidence="1 3">
        <name>heme</name>
        <dbReference type="ChEBI" id="CHEBI:30413"/>
    </cofactor>
</comment>
<evidence type="ECO:0000256" key="1">
    <source>
        <dbReference type="ARBA" id="ARBA00001971"/>
    </source>
</evidence>
<dbReference type="EMBL" id="CAIE01000022">
    <property type="protein sequence ID" value="CCH17747.1"/>
    <property type="molecule type" value="Genomic_DNA"/>
</dbReference>
<dbReference type="GO" id="GO:0005506">
    <property type="term" value="F:iron ion binding"/>
    <property type="evidence" value="ECO:0007669"/>
    <property type="project" value="InterPro"/>
</dbReference>
<keyword evidence="4" id="KW-0503">Monooxygenase</keyword>
<dbReference type="InterPro" id="IPR050121">
    <property type="entry name" value="Cytochrome_P450_monoxygenase"/>
</dbReference>
<keyword evidence="4" id="KW-0560">Oxidoreductase</keyword>
<accession>I0L1Q0</accession>
<dbReference type="Proteomes" id="UP000003448">
    <property type="component" value="Unassembled WGS sequence"/>
</dbReference>
<dbReference type="STRING" id="1150864.MILUP08_42678"/>
<keyword evidence="3 4" id="KW-0479">Metal-binding</keyword>
<comment type="caution">
    <text evidence="5">The sequence shown here is derived from an EMBL/GenBank/DDBJ whole genome shotgun (WGS) entry which is preliminary data.</text>
</comment>
<keyword evidence="6" id="KW-1185">Reference proteome</keyword>
<dbReference type="AlphaFoldDB" id="I0L1Q0"/>
<sequence length="385" mass="42922">MGHAWKEEVPLRSILGDGLLTSRGSDHRRQRRLLRPAFARERLPAYADIVHHEVDTVTSGWTNGAAVDLADVFASITLRVMARSLLGVPLSAADTDRIKGVLKRLMEGLVLDATTMLLLKRVGRLRVDRRRRVLDELDDVVVQAVERISLDEQDADTALHRLVRANGGRATEGSLATPEVRSQIRTLLVTGFETVTTALTWVYHLLSLHPDIEGHLYERVRDAGVVRLDASCPVMQPTDFVNAVVAEALRLFPPIWLLVRQAQDDAVLAGTRIPGGTTLLVSPYVVQRDPAIWTDPDRFLPQRWLKFDGSEDQRLWTTAPGSYYPFGGGARVCIGADFAFYEIGLIVERISRSWRLVAARSATLPTRASVTLRPRGDLSYVTIRR</sequence>
<proteinExistence type="inferred from homology"/>
<dbReference type="PRINTS" id="PR00385">
    <property type="entry name" value="P450"/>
</dbReference>
<dbReference type="InterPro" id="IPR036396">
    <property type="entry name" value="Cyt_P450_sf"/>
</dbReference>
<feature type="binding site" description="axial binding residue" evidence="3">
    <location>
        <position position="333"/>
    </location>
    <ligand>
        <name>heme</name>
        <dbReference type="ChEBI" id="CHEBI:30413"/>
    </ligand>
    <ligandPart>
        <name>Fe</name>
        <dbReference type="ChEBI" id="CHEBI:18248"/>
    </ligandPart>
</feature>
<dbReference type="PANTHER" id="PTHR24305">
    <property type="entry name" value="CYTOCHROME P450"/>
    <property type="match status" value="1"/>
</dbReference>
<gene>
    <name evidence="5" type="ORF">MILUP08_42678</name>
</gene>
<dbReference type="GO" id="GO:0004497">
    <property type="term" value="F:monooxygenase activity"/>
    <property type="evidence" value="ECO:0007669"/>
    <property type="project" value="UniProtKB-KW"/>
</dbReference>
<dbReference type="PROSITE" id="PS00086">
    <property type="entry name" value="CYTOCHROME_P450"/>
    <property type="match status" value="1"/>
</dbReference>
<dbReference type="PRINTS" id="PR00463">
    <property type="entry name" value="EP450I"/>
</dbReference>
<evidence type="ECO:0000256" key="4">
    <source>
        <dbReference type="RuleBase" id="RU000461"/>
    </source>
</evidence>
<dbReference type="Pfam" id="PF00067">
    <property type="entry name" value="p450"/>
    <property type="match status" value="1"/>
</dbReference>
<dbReference type="eggNOG" id="COG2124">
    <property type="taxonomic scope" value="Bacteria"/>
</dbReference>
<name>I0L1Q0_9ACTN</name>
<evidence type="ECO:0000256" key="3">
    <source>
        <dbReference type="PIRSR" id="PIRSR602401-1"/>
    </source>
</evidence>
<dbReference type="SUPFAM" id="SSF48264">
    <property type="entry name" value="Cytochrome P450"/>
    <property type="match status" value="1"/>
</dbReference>
<protein>
    <submittedName>
        <fullName evidence="5">Cytochrome P450</fullName>
    </submittedName>
</protein>
<reference evidence="6" key="1">
    <citation type="journal article" date="2012" name="J. Bacteriol.">
        <title>Genome Sequence of Micromonospora lupini Lupac 08, Isolated from Root Nodules of Lupinus angustifolius.</title>
        <authorList>
            <person name="Alonso-Vega P."/>
            <person name="Normand P."/>
            <person name="Bacigalupe R."/>
            <person name="Pujic P."/>
            <person name="Lajus A."/>
            <person name="Vallenet D."/>
            <person name="Carro L."/>
            <person name="Coll P."/>
            <person name="Trujillo M.E."/>
        </authorList>
    </citation>
    <scope>NUCLEOTIDE SEQUENCE [LARGE SCALE GENOMIC DNA]</scope>
    <source>
        <strain evidence="6">Lupac 08</strain>
    </source>
</reference>